<evidence type="ECO:0000313" key="3">
    <source>
        <dbReference type="Proteomes" id="UP000600365"/>
    </source>
</evidence>
<name>A0A917YFV9_9ACTN</name>
<dbReference type="EMBL" id="BMMM01000031">
    <property type="protein sequence ID" value="GGN94872.1"/>
    <property type="molecule type" value="Genomic_DNA"/>
</dbReference>
<gene>
    <name evidence="2" type="ORF">GCM10011579_094880</name>
</gene>
<comment type="caution">
    <text evidence="2">The sequence shown here is derived from an EMBL/GenBank/DDBJ whole genome shotgun (WGS) entry which is preliminary data.</text>
</comment>
<protein>
    <submittedName>
        <fullName evidence="2">Uncharacterized protein</fullName>
    </submittedName>
</protein>
<feature type="region of interest" description="Disordered" evidence="1">
    <location>
        <begin position="1"/>
        <end position="79"/>
    </location>
</feature>
<organism evidence="2 3">
    <name type="scientific">Streptomyces albiflavescens</name>
    <dbReference type="NCBI Taxonomy" id="1623582"/>
    <lineage>
        <taxon>Bacteria</taxon>
        <taxon>Bacillati</taxon>
        <taxon>Actinomycetota</taxon>
        <taxon>Actinomycetes</taxon>
        <taxon>Kitasatosporales</taxon>
        <taxon>Streptomycetaceae</taxon>
        <taxon>Streptomyces</taxon>
    </lineage>
</organism>
<dbReference type="AlphaFoldDB" id="A0A917YFV9"/>
<proteinExistence type="predicted"/>
<sequence length="116" mass="12575">MAVEAGGSWVAREWSASWPQFRQAARSGRPRGARDATQQAEKPAAEDDPPRLPAAGPDQDTQCGPRARTPGRTWLPADPWWRAASAPVAHSWRRPEGPDAALDARRDIDLVGTVDG</sequence>
<reference evidence="2 3" key="1">
    <citation type="journal article" date="2014" name="Int. J. Syst. Evol. Microbiol.">
        <title>Complete genome sequence of Corynebacterium casei LMG S-19264T (=DSM 44701T), isolated from a smear-ripened cheese.</title>
        <authorList>
            <consortium name="US DOE Joint Genome Institute (JGI-PGF)"/>
            <person name="Walter F."/>
            <person name="Albersmeier A."/>
            <person name="Kalinowski J."/>
            <person name="Ruckert C."/>
        </authorList>
    </citation>
    <scope>NUCLEOTIDE SEQUENCE [LARGE SCALE GENOMIC DNA]</scope>
    <source>
        <strain evidence="2 3">CGMCC 4.7111</strain>
    </source>
</reference>
<dbReference type="Proteomes" id="UP000600365">
    <property type="component" value="Unassembled WGS sequence"/>
</dbReference>
<keyword evidence="3" id="KW-1185">Reference proteome</keyword>
<evidence type="ECO:0000313" key="2">
    <source>
        <dbReference type="EMBL" id="GGN94872.1"/>
    </source>
</evidence>
<accession>A0A917YFV9</accession>
<evidence type="ECO:0000256" key="1">
    <source>
        <dbReference type="SAM" id="MobiDB-lite"/>
    </source>
</evidence>